<evidence type="ECO:0000313" key="16">
    <source>
        <dbReference type="EMBL" id="KAK6185310.1"/>
    </source>
</evidence>
<evidence type="ECO:0000256" key="3">
    <source>
        <dbReference type="ARBA" id="ARBA00004413"/>
    </source>
</evidence>
<dbReference type="GO" id="GO:0045010">
    <property type="term" value="P:actin nucleation"/>
    <property type="evidence" value="ECO:0007669"/>
    <property type="project" value="InterPro"/>
</dbReference>
<evidence type="ECO:0000256" key="5">
    <source>
        <dbReference type="ARBA" id="ARBA00022448"/>
    </source>
</evidence>
<feature type="region of interest" description="Disordered" evidence="14">
    <location>
        <begin position="254"/>
        <end position="273"/>
    </location>
</feature>
<evidence type="ECO:0000256" key="8">
    <source>
        <dbReference type="ARBA" id="ARBA00022737"/>
    </source>
</evidence>
<dbReference type="PANTHER" id="PTHR21345">
    <property type="entry name" value="SPIRE"/>
    <property type="match status" value="1"/>
</dbReference>
<dbReference type="GO" id="GO:0005938">
    <property type="term" value="C:cell cortex"/>
    <property type="evidence" value="ECO:0007669"/>
    <property type="project" value="TreeGrafter"/>
</dbReference>
<comment type="similarity">
    <text evidence="4">Belongs to the spire family.</text>
</comment>
<dbReference type="GO" id="GO:0030659">
    <property type="term" value="C:cytoplasmic vesicle membrane"/>
    <property type="evidence" value="ECO:0007669"/>
    <property type="project" value="UniProtKB-SubCell"/>
</dbReference>
<keyword evidence="17" id="KW-1185">Reference proteome</keyword>
<evidence type="ECO:0000256" key="4">
    <source>
        <dbReference type="ARBA" id="ARBA00010956"/>
    </source>
</evidence>
<dbReference type="GO" id="GO:0005886">
    <property type="term" value="C:plasma membrane"/>
    <property type="evidence" value="ECO:0007669"/>
    <property type="project" value="UniProtKB-SubCell"/>
</dbReference>
<keyword evidence="13" id="KW-0968">Cytoplasmic vesicle</keyword>
<keyword evidence="6" id="KW-1003">Cell membrane</keyword>
<name>A0AAN8Q8F8_PATCE</name>
<dbReference type="SUPFAM" id="SSF57903">
    <property type="entry name" value="FYVE/PHD zinc finger"/>
    <property type="match status" value="1"/>
</dbReference>
<organism evidence="16 17">
    <name type="scientific">Patella caerulea</name>
    <name type="common">Rayed Mediterranean limpet</name>
    <dbReference type="NCBI Taxonomy" id="87958"/>
    <lineage>
        <taxon>Eukaryota</taxon>
        <taxon>Metazoa</taxon>
        <taxon>Spiralia</taxon>
        <taxon>Lophotrochozoa</taxon>
        <taxon>Mollusca</taxon>
        <taxon>Gastropoda</taxon>
        <taxon>Patellogastropoda</taxon>
        <taxon>Patelloidea</taxon>
        <taxon>Patellidae</taxon>
        <taxon>Patella</taxon>
    </lineage>
</organism>
<keyword evidence="8" id="KW-0677">Repeat</keyword>
<evidence type="ECO:0000256" key="14">
    <source>
        <dbReference type="SAM" id="MobiDB-lite"/>
    </source>
</evidence>
<comment type="subcellular location">
    <subcellularLocation>
        <location evidence="3">Cell membrane</location>
        <topology evidence="3">Peripheral membrane protein</topology>
        <orientation evidence="3">Cytoplasmic side</orientation>
    </subcellularLocation>
    <subcellularLocation>
        <location evidence="2">Cytoplasm</location>
        <location evidence="2">Cytoskeleton</location>
    </subcellularLocation>
    <subcellularLocation>
        <location evidence="1">Cytoplasmic vesicle membrane</location>
        <topology evidence="1">Peripheral membrane protein</topology>
        <orientation evidence="1">Cytoplasmic side</orientation>
    </subcellularLocation>
</comment>
<evidence type="ECO:0000256" key="9">
    <source>
        <dbReference type="ARBA" id="ARBA00022927"/>
    </source>
</evidence>
<evidence type="ECO:0000256" key="6">
    <source>
        <dbReference type="ARBA" id="ARBA00022475"/>
    </source>
</evidence>
<dbReference type="InterPro" id="IPR013083">
    <property type="entry name" value="Znf_RING/FYVE/PHD"/>
</dbReference>
<gene>
    <name evidence="16" type="ORF">SNE40_007572</name>
</gene>
<protein>
    <recommendedName>
        <fullName evidence="15">KIND domain-containing protein</fullName>
    </recommendedName>
</protein>
<dbReference type="InterPro" id="IPR029901">
    <property type="entry name" value="Spire"/>
</dbReference>
<dbReference type="PANTHER" id="PTHR21345:SF3">
    <property type="entry name" value="PROTEIN SPIRE"/>
    <property type="match status" value="1"/>
</dbReference>
<dbReference type="GO" id="GO:0040038">
    <property type="term" value="P:polar body extrusion after meiotic divisions"/>
    <property type="evidence" value="ECO:0007669"/>
    <property type="project" value="TreeGrafter"/>
</dbReference>
<evidence type="ECO:0000256" key="11">
    <source>
        <dbReference type="ARBA" id="ARBA00023203"/>
    </source>
</evidence>
<keyword evidence="10" id="KW-0472">Membrane</keyword>
<dbReference type="Proteomes" id="UP001347796">
    <property type="component" value="Unassembled WGS sequence"/>
</dbReference>
<dbReference type="EMBL" id="JAZGQO010000006">
    <property type="protein sequence ID" value="KAK6185310.1"/>
    <property type="molecule type" value="Genomic_DNA"/>
</dbReference>
<reference evidence="16 17" key="1">
    <citation type="submission" date="2024-01" db="EMBL/GenBank/DDBJ databases">
        <title>The genome of the rayed Mediterranean limpet Patella caerulea (Linnaeus, 1758).</title>
        <authorList>
            <person name="Anh-Thu Weber A."/>
            <person name="Halstead-Nussloch G."/>
        </authorList>
    </citation>
    <scope>NUCLEOTIDE SEQUENCE [LARGE SCALE GENOMIC DNA]</scope>
    <source>
        <strain evidence="16">AATW-2023a</strain>
        <tissue evidence="16">Whole specimen</tissue>
    </source>
</reference>
<keyword evidence="7" id="KW-0963">Cytoplasm</keyword>
<evidence type="ECO:0000256" key="10">
    <source>
        <dbReference type="ARBA" id="ARBA00023136"/>
    </source>
</evidence>
<accession>A0AAN8Q8F8</accession>
<dbReference type="GO" id="GO:0051639">
    <property type="term" value="P:actin filament network formation"/>
    <property type="evidence" value="ECO:0007669"/>
    <property type="project" value="TreeGrafter"/>
</dbReference>
<comment type="caution">
    <text evidence="16">The sequence shown here is derived from an EMBL/GenBank/DDBJ whole genome shotgun (WGS) entry which is preliminary data.</text>
</comment>
<dbReference type="Gene3D" id="1.10.510.10">
    <property type="entry name" value="Transferase(Phosphotransferase) domain 1"/>
    <property type="match status" value="1"/>
</dbReference>
<dbReference type="GO" id="GO:0015031">
    <property type="term" value="P:protein transport"/>
    <property type="evidence" value="ECO:0007669"/>
    <property type="project" value="UniProtKB-KW"/>
</dbReference>
<feature type="region of interest" description="Disordered" evidence="14">
    <location>
        <begin position="615"/>
        <end position="645"/>
    </location>
</feature>
<dbReference type="GO" id="GO:0005856">
    <property type="term" value="C:cytoskeleton"/>
    <property type="evidence" value="ECO:0007669"/>
    <property type="project" value="UniProtKB-SubCell"/>
</dbReference>
<evidence type="ECO:0000256" key="13">
    <source>
        <dbReference type="ARBA" id="ARBA00023329"/>
    </source>
</evidence>
<dbReference type="Gene3D" id="3.30.40.10">
    <property type="entry name" value="Zinc/RING finger domain, C3HC4 (zinc finger)"/>
    <property type="match status" value="1"/>
</dbReference>
<feature type="region of interest" description="Disordered" evidence="14">
    <location>
        <begin position="71"/>
        <end position="93"/>
    </location>
</feature>
<evidence type="ECO:0000313" key="17">
    <source>
        <dbReference type="Proteomes" id="UP001347796"/>
    </source>
</evidence>
<sequence length="698" mass="78890">MAENSMKFEESGLKGRSSIYHRKGCIATEGDAVRALGATIFKALDYGLHENEERQLSHDLENLIELMTHYDEEEDESQTADDEGIEKDAEDEYESRDVQQHCSFLEVSKLCARHLSSRQDARHYKAVCRALVAEAQELISFLDKISNGQQNLTNQGVDNDTQALDDLGSSDWTTLWVQIMRQLRQGVRLKKVEHINFTPVEFELTPFEILLEDIRSRRYALHKIMVNGELPHKVKTDAHNVILDFIRSRPPLKKAKDRKLKTLPPNPPDPHECLLQDIRSQPKLRSVKEGKLVVETSRTKLDSSDEEESPPPIRKIIKPDFNLLLNNSFDEDDYHEETDEEKKRLEATMSPLSPVTPVADNPSWQQAVVRDATTGERRQCTLQRRHTIMVCESPTDGKVVQQELPSLEEVEDEPYSPPAQAPSDPLPFTSPESVHTSCCGVTQRHSSQNNSNQIIAPKKREIKGQKLSTCLGAISEADDSITDVGCADISQLNATELMHKRWKNPIECLNLTLEEVTHIRSVLTKAELESLITQPTLYNQVAKSKVCFTCKKVKFSLFGEWGTKCKFCKRSVCSKCLRKMNIPTEHFKNIPVHTLSPGSPSHESKEAMNKLVSFAPTGSNPVTPSSSRKQDKDIRNKKSSLQRSQSMYFKPSPAKVLKGPLVNICYDCKDMTIEIIRAGRTSIALINQGKEPHLKVVH</sequence>
<dbReference type="AlphaFoldDB" id="A0AAN8Q8F8"/>
<evidence type="ECO:0000256" key="12">
    <source>
        <dbReference type="ARBA" id="ARBA00023212"/>
    </source>
</evidence>
<evidence type="ECO:0000256" key="1">
    <source>
        <dbReference type="ARBA" id="ARBA00004180"/>
    </source>
</evidence>
<proteinExistence type="inferred from homology"/>
<evidence type="ECO:0000256" key="7">
    <source>
        <dbReference type="ARBA" id="ARBA00022490"/>
    </source>
</evidence>
<keyword evidence="11" id="KW-0009">Actin-binding</keyword>
<dbReference type="GO" id="GO:0036089">
    <property type="term" value="P:cleavage furrow formation"/>
    <property type="evidence" value="ECO:0007669"/>
    <property type="project" value="TreeGrafter"/>
</dbReference>
<dbReference type="GO" id="GO:0003779">
    <property type="term" value="F:actin binding"/>
    <property type="evidence" value="ECO:0007669"/>
    <property type="project" value="UniProtKB-KW"/>
</dbReference>
<dbReference type="GO" id="GO:0008017">
    <property type="term" value="F:microtubule binding"/>
    <property type="evidence" value="ECO:0007669"/>
    <property type="project" value="TreeGrafter"/>
</dbReference>
<dbReference type="Pfam" id="PF16474">
    <property type="entry name" value="KIND"/>
    <property type="match status" value="1"/>
</dbReference>
<evidence type="ECO:0000259" key="15">
    <source>
        <dbReference type="PROSITE" id="PS51377"/>
    </source>
</evidence>
<feature type="compositionally biased region" description="Polar residues" evidence="14">
    <location>
        <begin position="616"/>
        <end position="627"/>
    </location>
</feature>
<feature type="domain" description="KIND" evidence="15">
    <location>
        <begin position="1"/>
        <end position="138"/>
    </location>
</feature>
<evidence type="ECO:0000256" key="2">
    <source>
        <dbReference type="ARBA" id="ARBA00004245"/>
    </source>
</evidence>
<keyword evidence="9" id="KW-0653">Protein transport</keyword>
<dbReference type="InterPro" id="IPR011019">
    <property type="entry name" value="KIND_dom"/>
</dbReference>
<dbReference type="PROSITE" id="PS51377">
    <property type="entry name" value="KIND"/>
    <property type="match status" value="1"/>
</dbReference>
<keyword evidence="5" id="KW-0813">Transport</keyword>
<dbReference type="GO" id="GO:0048193">
    <property type="term" value="P:Golgi vesicle transport"/>
    <property type="evidence" value="ECO:0007669"/>
    <property type="project" value="TreeGrafter"/>
</dbReference>
<dbReference type="GO" id="GO:0030041">
    <property type="term" value="P:actin filament polymerization"/>
    <property type="evidence" value="ECO:0007669"/>
    <property type="project" value="TreeGrafter"/>
</dbReference>
<keyword evidence="12" id="KW-0206">Cytoskeleton</keyword>
<dbReference type="CDD" id="cd22068">
    <property type="entry name" value="WH2_DmSpire_r3-like"/>
    <property type="match status" value="1"/>
</dbReference>
<dbReference type="InterPro" id="IPR011011">
    <property type="entry name" value="Znf_FYVE_PHD"/>
</dbReference>
<dbReference type="SMART" id="SM00750">
    <property type="entry name" value="KIND"/>
    <property type="match status" value="1"/>
</dbReference>
<dbReference type="GO" id="GO:0051295">
    <property type="term" value="P:establishment of meiotic spindle localization"/>
    <property type="evidence" value="ECO:0007669"/>
    <property type="project" value="TreeGrafter"/>
</dbReference>